<reference evidence="3" key="1">
    <citation type="submission" date="2016-10" db="EMBL/GenBank/DDBJ databases">
        <authorList>
            <person name="Varghese N."/>
            <person name="Submissions S."/>
        </authorList>
    </citation>
    <scope>NUCLEOTIDE SEQUENCE [LARGE SCALE GENOMIC DNA]</scope>
    <source>
        <strain evidence="3">Gh-48</strain>
    </source>
</reference>
<organism evidence="2 3">
    <name type="scientific">Mucilaginibacter gossypiicola</name>
    <dbReference type="NCBI Taxonomy" id="551995"/>
    <lineage>
        <taxon>Bacteria</taxon>
        <taxon>Pseudomonadati</taxon>
        <taxon>Bacteroidota</taxon>
        <taxon>Sphingobacteriia</taxon>
        <taxon>Sphingobacteriales</taxon>
        <taxon>Sphingobacteriaceae</taxon>
        <taxon>Mucilaginibacter</taxon>
    </lineage>
</organism>
<protein>
    <submittedName>
        <fullName evidence="2">Uncharacterized protein</fullName>
    </submittedName>
</protein>
<sequence length="198" mass="22628">MHIKTFFTCLLVVLLKCACYGQQTAPVYSLTKPENWHTETFALPPQFANSLPFKGTEDIRFSPDWAKKGAEGYWTYAFLWIINPKAAFTKTQLEKYMCDYYTGLIKANLKEAKIDTAIAAPVKVKLQNIKAGETDIQTFEGKAEMTDYMTQDPLILNFRIHVEKAKPGSDVTVVYFEASPQPYKHKVWVQLDELNKSL</sequence>
<keyword evidence="1" id="KW-0732">Signal</keyword>
<dbReference type="Proteomes" id="UP000198942">
    <property type="component" value="Unassembled WGS sequence"/>
</dbReference>
<evidence type="ECO:0000256" key="1">
    <source>
        <dbReference type="SAM" id="SignalP"/>
    </source>
</evidence>
<dbReference type="EMBL" id="FOCL01000016">
    <property type="protein sequence ID" value="SEO92275.1"/>
    <property type="molecule type" value="Genomic_DNA"/>
</dbReference>
<evidence type="ECO:0000313" key="2">
    <source>
        <dbReference type="EMBL" id="SEO92275.1"/>
    </source>
</evidence>
<name>A0A1H8TN50_9SPHI</name>
<dbReference type="RefSeq" id="WP_091220434.1">
    <property type="nucleotide sequence ID" value="NZ_FOCL01000016.1"/>
</dbReference>
<gene>
    <name evidence="2" type="ORF">SAMN05192574_11663</name>
</gene>
<feature type="chain" id="PRO_5011772178" evidence="1">
    <location>
        <begin position="26"/>
        <end position="198"/>
    </location>
</feature>
<proteinExistence type="predicted"/>
<keyword evidence="3" id="KW-1185">Reference proteome</keyword>
<dbReference type="OrthoDB" id="704518at2"/>
<evidence type="ECO:0000313" key="3">
    <source>
        <dbReference type="Proteomes" id="UP000198942"/>
    </source>
</evidence>
<feature type="signal peptide" evidence="1">
    <location>
        <begin position="1"/>
        <end position="25"/>
    </location>
</feature>
<accession>A0A1H8TN50</accession>
<dbReference type="AlphaFoldDB" id="A0A1H8TN50"/>